<evidence type="ECO:0000313" key="4">
    <source>
        <dbReference type="EMBL" id="KAL2623097.1"/>
    </source>
</evidence>
<dbReference type="InterPro" id="IPR010625">
    <property type="entry name" value="CHCH"/>
</dbReference>
<proteinExistence type="predicted"/>
<dbReference type="EMBL" id="JBHFFA010000006">
    <property type="protein sequence ID" value="KAL2623097.1"/>
    <property type="molecule type" value="Genomic_DNA"/>
</dbReference>
<feature type="compositionally biased region" description="Pro residues" evidence="2">
    <location>
        <begin position="20"/>
        <end position="34"/>
    </location>
</feature>
<dbReference type="SUPFAM" id="SSF47072">
    <property type="entry name" value="Cysteine alpha-hairpin motif"/>
    <property type="match status" value="1"/>
</dbReference>
<name>A0ABD1Y8L9_9MARC</name>
<comment type="caution">
    <text evidence="4">The sequence shown here is derived from an EMBL/GenBank/DDBJ whole genome shotgun (WGS) entry which is preliminary data.</text>
</comment>
<evidence type="ECO:0000259" key="3">
    <source>
        <dbReference type="Pfam" id="PF06747"/>
    </source>
</evidence>
<evidence type="ECO:0000256" key="2">
    <source>
        <dbReference type="SAM" id="MobiDB-lite"/>
    </source>
</evidence>
<dbReference type="Pfam" id="PF06747">
    <property type="entry name" value="CHCH"/>
    <property type="match status" value="1"/>
</dbReference>
<dbReference type="PANTHER" id="PTHR13523">
    <property type="entry name" value="COILED-COIL-HELIX-COILED-COIL-HELIX DOMAIN CONTAINING 2/NUR77"/>
    <property type="match status" value="1"/>
</dbReference>
<feature type="region of interest" description="Disordered" evidence="2">
    <location>
        <begin position="1"/>
        <end position="44"/>
    </location>
</feature>
<dbReference type="InterPro" id="IPR055304">
    <property type="entry name" value="CHCHD2/10-like"/>
</dbReference>
<dbReference type="InterPro" id="IPR009069">
    <property type="entry name" value="Cys_alpha_HP_mot_SF"/>
</dbReference>
<dbReference type="PROSITE" id="PS51808">
    <property type="entry name" value="CHCH"/>
    <property type="match status" value="1"/>
</dbReference>
<keyword evidence="1" id="KW-1015">Disulfide bond</keyword>
<organism evidence="4 5">
    <name type="scientific">Riccia fluitans</name>
    <dbReference type="NCBI Taxonomy" id="41844"/>
    <lineage>
        <taxon>Eukaryota</taxon>
        <taxon>Viridiplantae</taxon>
        <taxon>Streptophyta</taxon>
        <taxon>Embryophyta</taxon>
        <taxon>Marchantiophyta</taxon>
        <taxon>Marchantiopsida</taxon>
        <taxon>Marchantiidae</taxon>
        <taxon>Marchantiales</taxon>
        <taxon>Ricciaceae</taxon>
        <taxon>Riccia</taxon>
    </lineage>
</organism>
<protein>
    <recommendedName>
        <fullName evidence="3">CHCH domain-containing protein</fullName>
    </recommendedName>
</protein>
<dbReference type="PANTHER" id="PTHR13523:SF2">
    <property type="entry name" value="COILED-COIL-HELIX-COILED-COIL-HELIX DOMAIN CONTAINING 2, ISOFORM A-RELATED"/>
    <property type="match status" value="1"/>
</dbReference>
<evidence type="ECO:0000313" key="5">
    <source>
        <dbReference type="Proteomes" id="UP001605036"/>
    </source>
</evidence>
<dbReference type="AlphaFoldDB" id="A0ABD1Y8L9"/>
<dbReference type="Proteomes" id="UP001605036">
    <property type="component" value="Unassembled WGS sequence"/>
</dbReference>
<gene>
    <name evidence="4" type="ORF">R1flu_003302</name>
</gene>
<evidence type="ECO:0000256" key="1">
    <source>
        <dbReference type="ARBA" id="ARBA00023157"/>
    </source>
</evidence>
<sequence>MPRNRSVGRPAPRPTASRSAPPPARVQQAPPPAVPQRSGGSVMGGLASTVAEGMAFGTGSAIAHRAADAIVGNRTIQHEHVQVSNGAGYNASSPISTVAQNSCSNQSKAFQDCIQANTDDIGKCQFFMDMLNECRRSSALSV</sequence>
<accession>A0ABD1Y8L9</accession>
<reference evidence="4 5" key="1">
    <citation type="submission" date="2024-09" db="EMBL/GenBank/DDBJ databases">
        <title>Chromosome-scale assembly of Riccia fluitans.</title>
        <authorList>
            <person name="Paukszto L."/>
            <person name="Sawicki J."/>
            <person name="Karawczyk K."/>
            <person name="Piernik-Szablinska J."/>
            <person name="Szczecinska M."/>
            <person name="Mazdziarz M."/>
        </authorList>
    </citation>
    <scope>NUCLEOTIDE SEQUENCE [LARGE SCALE GENOMIC DNA]</scope>
    <source>
        <strain evidence="4">Rf_01</strain>
        <tissue evidence="4">Aerial parts of the thallus</tissue>
    </source>
</reference>
<feature type="domain" description="CHCH" evidence="3">
    <location>
        <begin position="103"/>
        <end position="136"/>
    </location>
</feature>
<keyword evidence="5" id="KW-1185">Reference proteome</keyword>